<proteinExistence type="inferred from homology"/>
<comment type="similarity">
    <text evidence="1 10">Belongs to the class-I pyridine nucleotide-disulfide oxidoreductase family.</text>
</comment>
<dbReference type="FunFam" id="3.30.390.30:FF:000001">
    <property type="entry name" value="Dihydrolipoyl dehydrogenase"/>
    <property type="match status" value="1"/>
</dbReference>
<evidence type="ECO:0000256" key="2">
    <source>
        <dbReference type="ARBA" id="ARBA00022630"/>
    </source>
</evidence>
<keyword evidence="8" id="KW-0520">NAD</keyword>
<dbReference type="PIRSF" id="PIRSF000350">
    <property type="entry name" value="Mercury_reductase_MerA"/>
    <property type="match status" value="1"/>
</dbReference>
<feature type="binding site" evidence="8">
    <location>
        <position position="201"/>
    </location>
    <ligand>
        <name>NAD(+)</name>
        <dbReference type="ChEBI" id="CHEBI:57540"/>
    </ligand>
</feature>
<dbReference type="SUPFAM" id="SSF51905">
    <property type="entry name" value="FAD/NAD(P)-binding domain"/>
    <property type="match status" value="1"/>
</dbReference>
<accession>A0A919CNG6</accession>
<feature type="domain" description="FAD/NAD(P)-binding" evidence="12">
    <location>
        <begin position="8"/>
        <end position="323"/>
    </location>
</feature>
<dbReference type="Pfam" id="PF02852">
    <property type="entry name" value="Pyr_redox_dim"/>
    <property type="match status" value="1"/>
</dbReference>
<dbReference type="PRINTS" id="PR00368">
    <property type="entry name" value="FADPNR"/>
</dbReference>
<name>A0A919CNG6_9PROT</name>
<keyword evidence="3 8" id="KW-0274">FAD</keyword>
<dbReference type="GO" id="GO:0003955">
    <property type="term" value="F:NAD(P)H dehydrogenase (quinone) activity"/>
    <property type="evidence" value="ECO:0007669"/>
    <property type="project" value="TreeGrafter"/>
</dbReference>
<feature type="binding site" evidence="8">
    <location>
        <position position="53"/>
    </location>
    <ligand>
        <name>FAD</name>
        <dbReference type="ChEBI" id="CHEBI:57692"/>
    </ligand>
</feature>
<keyword evidence="4" id="KW-0521">NADP</keyword>
<evidence type="ECO:0000256" key="3">
    <source>
        <dbReference type="ARBA" id="ARBA00022827"/>
    </source>
</evidence>
<dbReference type="Gene3D" id="3.50.50.60">
    <property type="entry name" value="FAD/NAD(P)-binding domain"/>
    <property type="match status" value="2"/>
</dbReference>
<evidence type="ECO:0000259" key="12">
    <source>
        <dbReference type="Pfam" id="PF07992"/>
    </source>
</evidence>
<feature type="binding site" evidence="8">
    <location>
        <position position="308"/>
    </location>
    <ligand>
        <name>FAD</name>
        <dbReference type="ChEBI" id="CHEBI:57692"/>
    </ligand>
</feature>
<evidence type="ECO:0000259" key="11">
    <source>
        <dbReference type="Pfam" id="PF02852"/>
    </source>
</evidence>
<dbReference type="PANTHER" id="PTHR43014:SF2">
    <property type="entry name" value="MERCURIC REDUCTASE"/>
    <property type="match status" value="1"/>
</dbReference>
<keyword evidence="7 10" id="KW-0676">Redox-active center</keyword>
<evidence type="ECO:0000256" key="5">
    <source>
        <dbReference type="ARBA" id="ARBA00023002"/>
    </source>
</evidence>
<keyword evidence="8" id="KW-0547">Nucleotide-binding</keyword>
<reference evidence="13" key="2">
    <citation type="submission" date="2020-09" db="EMBL/GenBank/DDBJ databases">
        <authorList>
            <person name="Sun Q."/>
            <person name="Kim S."/>
        </authorList>
    </citation>
    <scope>NUCLEOTIDE SEQUENCE</scope>
    <source>
        <strain evidence="13">KCTC 42651</strain>
    </source>
</reference>
<dbReference type="GO" id="GO:0050660">
    <property type="term" value="F:flavin adenine dinucleotide binding"/>
    <property type="evidence" value="ECO:0007669"/>
    <property type="project" value="TreeGrafter"/>
</dbReference>
<dbReference type="PANTHER" id="PTHR43014">
    <property type="entry name" value="MERCURIC REDUCTASE"/>
    <property type="match status" value="1"/>
</dbReference>
<keyword evidence="14" id="KW-1185">Reference proteome</keyword>
<evidence type="ECO:0000313" key="13">
    <source>
        <dbReference type="EMBL" id="GHD43814.1"/>
    </source>
</evidence>
<dbReference type="SUPFAM" id="SSF55424">
    <property type="entry name" value="FAD/NAD-linked reductases, dimerisation (C-terminal) domain"/>
    <property type="match status" value="1"/>
</dbReference>
<evidence type="ECO:0000256" key="1">
    <source>
        <dbReference type="ARBA" id="ARBA00007532"/>
    </source>
</evidence>
<dbReference type="InterPro" id="IPR023753">
    <property type="entry name" value="FAD/NAD-binding_dom"/>
</dbReference>
<dbReference type="PROSITE" id="PS00076">
    <property type="entry name" value="PYRIDINE_REDOX_1"/>
    <property type="match status" value="1"/>
</dbReference>
<dbReference type="Pfam" id="PF07992">
    <property type="entry name" value="Pyr_redox_2"/>
    <property type="match status" value="1"/>
</dbReference>
<gene>
    <name evidence="13" type="primary">merA1</name>
    <name evidence="13" type="ORF">GCM10017083_10390</name>
</gene>
<feature type="domain" description="Pyridine nucleotide-disulphide oxidoreductase dimerisation" evidence="11">
    <location>
        <begin position="343"/>
        <end position="449"/>
    </location>
</feature>
<dbReference type="GO" id="GO:0016668">
    <property type="term" value="F:oxidoreductase activity, acting on a sulfur group of donors, NAD(P) as acceptor"/>
    <property type="evidence" value="ECO:0007669"/>
    <property type="project" value="InterPro"/>
</dbReference>
<dbReference type="PRINTS" id="PR00411">
    <property type="entry name" value="PNDRDTASEI"/>
</dbReference>
<dbReference type="InterPro" id="IPR012999">
    <property type="entry name" value="Pyr_OxRdtase_I_AS"/>
</dbReference>
<dbReference type="EMBL" id="BMZS01000002">
    <property type="protein sequence ID" value="GHD43814.1"/>
    <property type="molecule type" value="Genomic_DNA"/>
</dbReference>
<dbReference type="Gene3D" id="3.30.390.30">
    <property type="match status" value="1"/>
</dbReference>
<dbReference type="InterPro" id="IPR004099">
    <property type="entry name" value="Pyr_nucl-diS_OxRdtase_dimer"/>
</dbReference>
<evidence type="ECO:0000256" key="10">
    <source>
        <dbReference type="RuleBase" id="RU003691"/>
    </source>
</evidence>
<feature type="binding site" evidence="8">
    <location>
        <begin position="178"/>
        <end position="185"/>
    </location>
    <ligand>
        <name>NAD(+)</name>
        <dbReference type="ChEBI" id="CHEBI:57540"/>
    </ligand>
</feature>
<dbReference type="InterPro" id="IPR036188">
    <property type="entry name" value="FAD/NAD-bd_sf"/>
</dbReference>
<dbReference type="InterPro" id="IPR016156">
    <property type="entry name" value="FAD/NAD-linked_Rdtase_dimer_sf"/>
</dbReference>
<comment type="caution">
    <text evidence="13">The sequence shown here is derived from an EMBL/GenBank/DDBJ whole genome shotgun (WGS) entry which is preliminary data.</text>
</comment>
<evidence type="ECO:0000256" key="6">
    <source>
        <dbReference type="ARBA" id="ARBA00023157"/>
    </source>
</evidence>
<keyword evidence="5 10" id="KW-0560">Oxidoreductase</keyword>
<keyword evidence="6" id="KW-1015">Disulfide bond</keyword>
<sequence>MTEAIDVDLCVIGAGAGGLSVAAGASQMGASVVLFERGAMGGDCLNVGCVPSKALLAAAHAAHGADVAGRFGLDMTVAPTDWRRVREHVRGVIAAIAPVDSVERYEGFGVRVIPAHARFTGPRTLEGGGVTVRARFVAIATGSTPSVPPLPGLDGVAYLTNETVFDLDERPSHLLVLGGGAIGCELAQAHARLGCRVTLVEAARLLGPEDPEAADVVRLSLRRDGIDVREGVSAVSVGRSGDGIALTVNGADGAETLTGSHLLVATGRRVSFEGLDLDRAGIATDERGRLVLDARLRTSNRRVFAVGDAAGGPQFTHVAGAHAGVVIKNTLFRWPARADNAGVPRVTFTAPELAQVGPTEAELRSAGTAFGVLRWPYAENDRAQAERSVDGFAKVLVAPNGRILGATVVGDAAGELISVWALAIAQRLKVGALAGLVVPYPTRAEIIKRVASSWYVPKLFGDRTRALVRFLMRFA</sequence>
<evidence type="ECO:0000313" key="14">
    <source>
        <dbReference type="Proteomes" id="UP000630353"/>
    </source>
</evidence>
<organism evidence="13 14">
    <name type="scientific">Thalassobaculum fulvum</name>
    <dbReference type="NCBI Taxonomy" id="1633335"/>
    <lineage>
        <taxon>Bacteria</taxon>
        <taxon>Pseudomonadati</taxon>
        <taxon>Pseudomonadota</taxon>
        <taxon>Alphaproteobacteria</taxon>
        <taxon>Rhodospirillales</taxon>
        <taxon>Thalassobaculaceae</taxon>
        <taxon>Thalassobaculum</taxon>
    </lineage>
</organism>
<dbReference type="AlphaFoldDB" id="A0A919CNG6"/>
<keyword evidence="2 10" id="KW-0285">Flavoprotein</keyword>
<dbReference type="InterPro" id="IPR001100">
    <property type="entry name" value="Pyr_nuc-diS_OxRdtase"/>
</dbReference>
<protein>
    <submittedName>
        <fullName evidence="13">Dihydrolipoamide dehydrogenase</fullName>
    </submittedName>
</protein>
<evidence type="ECO:0000256" key="9">
    <source>
        <dbReference type="PIRSR" id="PIRSR000350-4"/>
    </source>
</evidence>
<evidence type="ECO:0000256" key="8">
    <source>
        <dbReference type="PIRSR" id="PIRSR000350-3"/>
    </source>
</evidence>
<feature type="disulfide bond" description="Redox-active" evidence="9">
    <location>
        <begin position="44"/>
        <end position="49"/>
    </location>
</feature>
<dbReference type="Proteomes" id="UP000630353">
    <property type="component" value="Unassembled WGS sequence"/>
</dbReference>
<reference evidence="13" key="1">
    <citation type="journal article" date="2014" name="Int. J. Syst. Evol. Microbiol.">
        <title>Complete genome sequence of Corynebacterium casei LMG S-19264T (=DSM 44701T), isolated from a smear-ripened cheese.</title>
        <authorList>
            <consortium name="US DOE Joint Genome Institute (JGI-PGF)"/>
            <person name="Walter F."/>
            <person name="Albersmeier A."/>
            <person name="Kalinowski J."/>
            <person name="Ruckert C."/>
        </authorList>
    </citation>
    <scope>NUCLEOTIDE SEQUENCE</scope>
    <source>
        <strain evidence="13">KCTC 42651</strain>
    </source>
</reference>
<comment type="cofactor">
    <cofactor evidence="8">
        <name>FAD</name>
        <dbReference type="ChEBI" id="CHEBI:57692"/>
    </cofactor>
    <text evidence="8">Binds 1 FAD per subunit.</text>
</comment>
<evidence type="ECO:0000256" key="4">
    <source>
        <dbReference type="ARBA" id="ARBA00022857"/>
    </source>
</evidence>
<dbReference type="RefSeq" id="WP_189987868.1">
    <property type="nucleotide sequence ID" value="NZ_BMZS01000002.1"/>
</dbReference>
<feature type="binding site" evidence="8">
    <location>
        <position position="267"/>
    </location>
    <ligand>
        <name>NAD(+)</name>
        <dbReference type="ChEBI" id="CHEBI:57540"/>
    </ligand>
</feature>
<feature type="binding site" evidence="8">
    <location>
        <begin position="141"/>
        <end position="143"/>
    </location>
    <ligand>
        <name>FAD</name>
        <dbReference type="ChEBI" id="CHEBI:57692"/>
    </ligand>
</feature>
<evidence type="ECO:0000256" key="7">
    <source>
        <dbReference type="ARBA" id="ARBA00023284"/>
    </source>
</evidence>